<dbReference type="Pfam" id="PF13650">
    <property type="entry name" value="Asp_protease_2"/>
    <property type="match status" value="1"/>
</dbReference>
<dbReference type="InterPro" id="IPR021109">
    <property type="entry name" value="Peptidase_aspartic_dom_sf"/>
</dbReference>
<dbReference type="eggNOG" id="COG3577">
    <property type="taxonomic scope" value="Bacteria"/>
</dbReference>
<dbReference type="PROSITE" id="PS00141">
    <property type="entry name" value="ASP_PROTEASE"/>
    <property type="match status" value="1"/>
</dbReference>
<dbReference type="Proteomes" id="UP000002297">
    <property type="component" value="Chromosome"/>
</dbReference>
<proteinExistence type="predicted"/>
<dbReference type="HOGENOM" id="CLU_914373_0_0_10"/>
<name>A3U4I0_CROAH</name>
<sequence>MTSYTFAQKLSINETLDYIEEIENKYTNRIGYVSGDKGITVRNDYTFDKDSGILSMTAYWVHNGETIEKIESVHISDLSSEVEYSDKWMKLKCINENCFEVTRFKYNNRTSTYTKDYRIGYSDEISLYVVQEYNAKKALTAFDYLFSLFNDLKIERDKDDPFAQIAKAKEVSFKNSNSGTIQLKEQNGTFEIPVKIGGISKGFVLDSGASDTTISSELEAQLIRNGTVTKENYLSNALYRIADGSIISQRRFVLKSLKVGNFTVKDIIISVGDEDSPLLLGKNFLDRFESWVINNSNKTIELKA</sequence>
<dbReference type="InterPro" id="IPR034122">
    <property type="entry name" value="Retropepsin-like_bacterial"/>
</dbReference>
<dbReference type="GO" id="GO:0004190">
    <property type="term" value="F:aspartic-type endopeptidase activity"/>
    <property type="evidence" value="ECO:0007669"/>
    <property type="project" value="InterPro"/>
</dbReference>
<keyword evidence="2" id="KW-1185">Reference proteome</keyword>
<dbReference type="Gene3D" id="2.40.70.10">
    <property type="entry name" value="Acid Proteases"/>
    <property type="match status" value="1"/>
</dbReference>
<evidence type="ECO:0000313" key="2">
    <source>
        <dbReference type="Proteomes" id="UP000002297"/>
    </source>
</evidence>
<evidence type="ECO:0000313" key="1">
    <source>
        <dbReference type="EMBL" id="EAP87147.1"/>
    </source>
</evidence>
<protein>
    <recommendedName>
        <fullName evidence="3">Peptidase A2 domain-containing protein</fullName>
    </recommendedName>
</protein>
<dbReference type="GO" id="GO:0006508">
    <property type="term" value="P:proteolysis"/>
    <property type="evidence" value="ECO:0007669"/>
    <property type="project" value="InterPro"/>
</dbReference>
<dbReference type="EMBL" id="CP002046">
    <property type="protein sequence ID" value="EAP87147.1"/>
    <property type="molecule type" value="Genomic_DNA"/>
</dbReference>
<reference evidence="1 2" key="1">
    <citation type="journal article" date="2010" name="J. Bacteriol.">
        <title>The complete genome sequence of Croceibacter atlanticus HTCC2559T.</title>
        <authorList>
            <person name="Oh H.M."/>
            <person name="Kang I."/>
            <person name="Ferriera S."/>
            <person name="Giovannoni S.J."/>
            <person name="Cho J.C."/>
        </authorList>
    </citation>
    <scope>NUCLEOTIDE SEQUENCE [LARGE SCALE GENOMIC DNA]</scope>
    <source>
        <strain evidence="2">ATCC BAA-628 / HTCC2559 / KCTC 12090</strain>
    </source>
</reference>
<gene>
    <name evidence="1" type="ordered locus">CA2559_00290</name>
</gene>
<dbReference type="STRING" id="216432.CA2559_00290"/>
<dbReference type="InterPro" id="IPR001969">
    <property type="entry name" value="Aspartic_peptidase_AS"/>
</dbReference>
<evidence type="ECO:0008006" key="3">
    <source>
        <dbReference type="Google" id="ProtNLM"/>
    </source>
</evidence>
<dbReference type="SUPFAM" id="SSF50630">
    <property type="entry name" value="Acid proteases"/>
    <property type="match status" value="1"/>
</dbReference>
<dbReference type="KEGG" id="cat:CA2559_00290"/>
<dbReference type="AlphaFoldDB" id="A3U4I0"/>
<dbReference type="CDD" id="cd05483">
    <property type="entry name" value="retropepsin_like_bacteria"/>
    <property type="match status" value="1"/>
</dbReference>
<accession>A3U4I0</accession>
<organism evidence="1 2">
    <name type="scientific">Croceibacter atlanticus (strain ATCC BAA-628 / JCM 21780 / CIP 108009 / IAM 15332 / KCTC 12090 / HTCC2559)</name>
    <dbReference type="NCBI Taxonomy" id="216432"/>
    <lineage>
        <taxon>Bacteria</taxon>
        <taxon>Pseudomonadati</taxon>
        <taxon>Bacteroidota</taxon>
        <taxon>Flavobacteriia</taxon>
        <taxon>Flavobacteriales</taxon>
        <taxon>Flavobacteriaceae</taxon>
        <taxon>Croceibacter</taxon>
    </lineage>
</organism>